<dbReference type="GO" id="GO:0016891">
    <property type="term" value="F:RNA endonuclease activity producing 5'-phosphomonoesters, hydrolytic mechanism"/>
    <property type="evidence" value="ECO:0007669"/>
    <property type="project" value="TreeGrafter"/>
</dbReference>
<dbReference type="Pfam" id="PF13091">
    <property type="entry name" value="PLDc_2"/>
    <property type="match status" value="2"/>
</dbReference>
<dbReference type="PROSITE" id="PS50035">
    <property type="entry name" value="PLD"/>
    <property type="match status" value="2"/>
</dbReference>
<keyword evidence="1" id="KW-0378">Hydrolase</keyword>
<gene>
    <name evidence="8" type="ORF">JTE90_016981</name>
</gene>
<sequence length="428" mass="49116">MYSTFINCSFLQQNLTRQPRLSADTENHFRLPMTDQVTDVSGLNVYPCFLPDEHCIRHIKNRIDGAQISIIVQAYRFTSKSIGEALINCVKRGVTVKILIDKDGSPQKNNYLQNLANGGIEIQVDGQYGRAHNKVIIIDEDYVITGSYNFIDEEDYCDSDTVVFITDACVNKKFRDYYEFINSENQSFVNAETTLQQFDDNFFENYIIKKMPIDHRTPKQPSKQMAQYERLTENRSDFFGLPSWHNCCPVLNSSYNTSTDDEGNLKSEDTVYIDVCFPRFKNQDCIQLIAKYINNAEHSIFIQACSITHESILDALNAARAKIIDLKILIDTKAFDDKGEKVRNIISGGIEVRYDKTCPRGIAHSKTIIIDEDVVLTGSFNLTKSAQNFNQENLLQMKNLKLNGMFKEQFYKKWNAGSKVEFRKIEDS</sequence>
<dbReference type="Gene3D" id="3.30.870.10">
    <property type="entry name" value="Endonuclease Chain A"/>
    <property type="match status" value="2"/>
</dbReference>
<evidence type="ECO:0000256" key="3">
    <source>
        <dbReference type="ARBA" id="ARBA00023098"/>
    </source>
</evidence>
<feature type="domain" description="PLD phosphodiesterase" evidence="7">
    <location>
        <begin position="127"/>
        <end position="154"/>
    </location>
</feature>
<evidence type="ECO:0000313" key="8">
    <source>
        <dbReference type="EMBL" id="KAG8173672.1"/>
    </source>
</evidence>
<dbReference type="InterPro" id="IPR001736">
    <property type="entry name" value="PLipase_D/transphosphatidylase"/>
</dbReference>
<protein>
    <recommendedName>
        <fullName evidence="5">Mitochondrial cardiolipin hydrolase</fullName>
    </recommendedName>
    <alternativeName>
        <fullName evidence="6">Mitochondrial phospholipase</fullName>
    </alternativeName>
</protein>
<keyword evidence="3" id="KW-0443">Lipid metabolism</keyword>
<evidence type="ECO:0000256" key="5">
    <source>
        <dbReference type="ARBA" id="ARBA00040549"/>
    </source>
</evidence>
<evidence type="ECO:0000256" key="4">
    <source>
        <dbReference type="ARBA" id="ARBA00038012"/>
    </source>
</evidence>
<dbReference type="GO" id="GO:0016042">
    <property type="term" value="P:lipid catabolic process"/>
    <property type="evidence" value="ECO:0007669"/>
    <property type="project" value="UniProtKB-KW"/>
</dbReference>
<dbReference type="InterPro" id="IPR025202">
    <property type="entry name" value="PLD-like_dom"/>
</dbReference>
<comment type="caution">
    <text evidence="8">The sequence shown here is derived from an EMBL/GenBank/DDBJ whole genome shotgun (WGS) entry which is preliminary data.</text>
</comment>
<dbReference type="AlphaFoldDB" id="A0AAV6TQ11"/>
<evidence type="ECO:0000313" key="9">
    <source>
        <dbReference type="Proteomes" id="UP000827092"/>
    </source>
</evidence>
<comment type="similarity">
    <text evidence="4">Belongs to the phospholipase D family. MitoPLD/Zucchini subfamily.</text>
</comment>
<feature type="domain" description="PLD phosphodiesterase" evidence="7">
    <location>
        <begin position="359"/>
        <end position="386"/>
    </location>
</feature>
<dbReference type="PANTHER" id="PTHR43856">
    <property type="entry name" value="CARDIOLIPIN HYDROLASE"/>
    <property type="match status" value="1"/>
</dbReference>
<keyword evidence="2" id="KW-0442">Lipid degradation</keyword>
<keyword evidence="9" id="KW-1185">Reference proteome</keyword>
<organism evidence="8 9">
    <name type="scientific">Oedothorax gibbosus</name>
    <dbReference type="NCBI Taxonomy" id="931172"/>
    <lineage>
        <taxon>Eukaryota</taxon>
        <taxon>Metazoa</taxon>
        <taxon>Ecdysozoa</taxon>
        <taxon>Arthropoda</taxon>
        <taxon>Chelicerata</taxon>
        <taxon>Arachnida</taxon>
        <taxon>Araneae</taxon>
        <taxon>Araneomorphae</taxon>
        <taxon>Entelegynae</taxon>
        <taxon>Araneoidea</taxon>
        <taxon>Linyphiidae</taxon>
        <taxon>Erigoninae</taxon>
        <taxon>Oedothorax</taxon>
    </lineage>
</organism>
<dbReference type="EMBL" id="JAFNEN010001554">
    <property type="protein sequence ID" value="KAG8173672.1"/>
    <property type="molecule type" value="Genomic_DNA"/>
</dbReference>
<evidence type="ECO:0000256" key="6">
    <source>
        <dbReference type="ARBA" id="ARBA00043167"/>
    </source>
</evidence>
<dbReference type="InterPro" id="IPR051406">
    <property type="entry name" value="PLD_domain"/>
</dbReference>
<dbReference type="SMART" id="SM00155">
    <property type="entry name" value="PLDc"/>
    <property type="match status" value="2"/>
</dbReference>
<name>A0AAV6TQ11_9ARAC</name>
<evidence type="ECO:0000256" key="1">
    <source>
        <dbReference type="ARBA" id="ARBA00022801"/>
    </source>
</evidence>
<accession>A0AAV6TQ11</accession>
<reference evidence="8 9" key="1">
    <citation type="journal article" date="2022" name="Nat. Ecol. Evol.">
        <title>A masculinizing supergene underlies an exaggerated male reproductive morph in a spider.</title>
        <authorList>
            <person name="Hendrickx F."/>
            <person name="De Corte Z."/>
            <person name="Sonet G."/>
            <person name="Van Belleghem S.M."/>
            <person name="Kostlbacher S."/>
            <person name="Vangestel C."/>
        </authorList>
    </citation>
    <scope>NUCLEOTIDE SEQUENCE [LARGE SCALE GENOMIC DNA]</scope>
    <source>
        <strain evidence="8">W744_W776</strain>
    </source>
</reference>
<evidence type="ECO:0000259" key="7">
    <source>
        <dbReference type="PROSITE" id="PS50035"/>
    </source>
</evidence>
<evidence type="ECO:0000256" key="2">
    <source>
        <dbReference type="ARBA" id="ARBA00022963"/>
    </source>
</evidence>
<proteinExistence type="inferred from homology"/>
<dbReference type="PANTHER" id="PTHR43856:SF1">
    <property type="entry name" value="MITOCHONDRIAL CARDIOLIPIN HYDROLASE"/>
    <property type="match status" value="1"/>
</dbReference>
<dbReference type="SUPFAM" id="SSF56024">
    <property type="entry name" value="Phospholipase D/nuclease"/>
    <property type="match status" value="2"/>
</dbReference>
<dbReference type="Proteomes" id="UP000827092">
    <property type="component" value="Unassembled WGS sequence"/>
</dbReference>